<name>A0ABV0XZM5_9TELE</name>
<protein>
    <submittedName>
        <fullName evidence="1">Uncharacterized protein</fullName>
    </submittedName>
</protein>
<accession>A0ABV0XZM5</accession>
<gene>
    <name evidence="1" type="ORF">AMECASPLE_006667</name>
</gene>
<sequence>MKRKPGPELPVYPRSCCCLPLDINLAEISSARQEEEVRTRRLRVFSSGRLRPPLSPCLPPRSCSERGSALKMRPPRLEVRKRLAAGRRGALPQALVGRFRTRWSPEISKF</sequence>
<comment type="caution">
    <text evidence="1">The sequence shown here is derived from an EMBL/GenBank/DDBJ whole genome shotgun (WGS) entry which is preliminary data.</text>
</comment>
<evidence type="ECO:0000313" key="1">
    <source>
        <dbReference type="EMBL" id="MEQ2286847.1"/>
    </source>
</evidence>
<evidence type="ECO:0000313" key="2">
    <source>
        <dbReference type="Proteomes" id="UP001469553"/>
    </source>
</evidence>
<keyword evidence="2" id="KW-1185">Reference proteome</keyword>
<organism evidence="1 2">
    <name type="scientific">Ameca splendens</name>
    <dbReference type="NCBI Taxonomy" id="208324"/>
    <lineage>
        <taxon>Eukaryota</taxon>
        <taxon>Metazoa</taxon>
        <taxon>Chordata</taxon>
        <taxon>Craniata</taxon>
        <taxon>Vertebrata</taxon>
        <taxon>Euteleostomi</taxon>
        <taxon>Actinopterygii</taxon>
        <taxon>Neopterygii</taxon>
        <taxon>Teleostei</taxon>
        <taxon>Neoteleostei</taxon>
        <taxon>Acanthomorphata</taxon>
        <taxon>Ovalentaria</taxon>
        <taxon>Atherinomorphae</taxon>
        <taxon>Cyprinodontiformes</taxon>
        <taxon>Goodeidae</taxon>
        <taxon>Ameca</taxon>
    </lineage>
</organism>
<dbReference type="Proteomes" id="UP001469553">
    <property type="component" value="Unassembled WGS sequence"/>
</dbReference>
<proteinExistence type="predicted"/>
<dbReference type="EMBL" id="JAHRIP010019135">
    <property type="protein sequence ID" value="MEQ2286847.1"/>
    <property type="molecule type" value="Genomic_DNA"/>
</dbReference>
<reference evidence="1 2" key="1">
    <citation type="submission" date="2021-06" db="EMBL/GenBank/DDBJ databases">
        <authorList>
            <person name="Palmer J.M."/>
        </authorList>
    </citation>
    <scope>NUCLEOTIDE SEQUENCE [LARGE SCALE GENOMIC DNA]</scope>
    <source>
        <strain evidence="1 2">AS_MEX2019</strain>
        <tissue evidence="1">Muscle</tissue>
    </source>
</reference>